<keyword evidence="2" id="KW-1185">Reference proteome</keyword>
<dbReference type="EMBL" id="OCND01000007">
    <property type="protein sequence ID" value="SOD55325.1"/>
    <property type="molecule type" value="Genomic_DNA"/>
</dbReference>
<sequence length="150" mass="15719">RCGRVDGGKRLAKKLLALLLVFGAPLRKLGLHRRGLLGTRCRFACGQWTAQFIDEVACSACRTAEGNRGGGTSVRNIATVLVDHGFEYLAQLARGRVGQEGTVGLALAVGVEEVVHAVGAGKHARGHGRRARVQRVAAGARGSSGLRSLA</sequence>
<protein>
    <submittedName>
        <fullName evidence="1">Uncharacterized protein</fullName>
    </submittedName>
</protein>
<evidence type="ECO:0000313" key="2">
    <source>
        <dbReference type="Proteomes" id="UP000219374"/>
    </source>
</evidence>
<organism evidence="1 2">
    <name type="scientific">Pseudoxanthomonas wuyuanensis</name>
    <dbReference type="NCBI Taxonomy" id="1073196"/>
    <lineage>
        <taxon>Bacteria</taxon>
        <taxon>Pseudomonadati</taxon>
        <taxon>Pseudomonadota</taxon>
        <taxon>Gammaproteobacteria</taxon>
        <taxon>Lysobacterales</taxon>
        <taxon>Lysobacteraceae</taxon>
        <taxon>Pseudoxanthomonas</taxon>
    </lineage>
</organism>
<accession>A0A286D9I9</accession>
<name>A0A286D9I9_9GAMM</name>
<proteinExistence type="predicted"/>
<reference evidence="1 2" key="1">
    <citation type="submission" date="2017-09" db="EMBL/GenBank/DDBJ databases">
        <authorList>
            <person name="Ehlers B."/>
            <person name="Leendertz F.H."/>
        </authorList>
    </citation>
    <scope>NUCLEOTIDE SEQUENCE [LARGE SCALE GENOMIC DNA]</scope>
    <source>
        <strain evidence="1 2">CGMCC 1.10978</strain>
    </source>
</reference>
<dbReference type="Proteomes" id="UP000219374">
    <property type="component" value="Unassembled WGS sequence"/>
</dbReference>
<feature type="non-terminal residue" evidence="1">
    <location>
        <position position="1"/>
    </location>
</feature>
<dbReference type="AlphaFoldDB" id="A0A286D9I9"/>
<gene>
    <name evidence="1" type="ORF">SAMN06296416_1071</name>
</gene>
<evidence type="ECO:0000313" key="1">
    <source>
        <dbReference type="EMBL" id="SOD55325.1"/>
    </source>
</evidence>